<keyword evidence="3" id="KW-0378">Hydrolase</keyword>
<name>A0ABT9ZEK1_9BACI</name>
<keyword evidence="1" id="KW-0472">Membrane</keyword>
<feature type="transmembrane region" description="Helical" evidence="1">
    <location>
        <begin position="102"/>
        <end position="118"/>
    </location>
</feature>
<keyword evidence="3" id="KW-0645">Protease</keyword>
<sequence>MSIEISKSKRIAVLLTPPLIILIGYVTASIFSRFLNEWAWIPLALIYWTSLTCCIIYFKGEKRVKDWLKKSKPSKLSISLTLLFGLFPMSVLVMNYHLFDSAIIIILWIVFALVNPLFEELYWRGLLLDAAIKWFPKWISVGYSTLFFILSHPLMWGVFSIANNHYHVFITLFLLGIVWSVIYFKTESLRWAIFSHFLVDVGIMTVPVFLNIYVPPM</sequence>
<protein>
    <submittedName>
        <fullName evidence="3">Membrane protease YdiL (CAAX protease family)</fullName>
    </submittedName>
</protein>
<comment type="caution">
    <text evidence="3">The sequence shown here is derived from an EMBL/GenBank/DDBJ whole genome shotgun (WGS) entry which is preliminary data.</text>
</comment>
<feature type="transmembrane region" description="Helical" evidence="1">
    <location>
        <begin position="191"/>
        <end position="214"/>
    </location>
</feature>
<accession>A0ABT9ZEK1</accession>
<dbReference type="GO" id="GO:0006508">
    <property type="term" value="P:proteolysis"/>
    <property type="evidence" value="ECO:0007669"/>
    <property type="project" value="UniProtKB-KW"/>
</dbReference>
<keyword evidence="4" id="KW-1185">Reference proteome</keyword>
<feature type="transmembrane region" description="Helical" evidence="1">
    <location>
        <begin position="38"/>
        <end position="58"/>
    </location>
</feature>
<keyword evidence="1" id="KW-1133">Transmembrane helix</keyword>
<feature type="domain" description="CAAX prenyl protease 2/Lysostaphin resistance protein A-like" evidence="2">
    <location>
        <begin position="104"/>
        <end position="201"/>
    </location>
</feature>
<dbReference type="Pfam" id="PF02517">
    <property type="entry name" value="Rce1-like"/>
    <property type="match status" value="1"/>
</dbReference>
<dbReference type="GO" id="GO:0008233">
    <property type="term" value="F:peptidase activity"/>
    <property type="evidence" value="ECO:0007669"/>
    <property type="project" value="UniProtKB-KW"/>
</dbReference>
<proteinExistence type="predicted"/>
<dbReference type="EMBL" id="JAUSUD010000007">
    <property type="protein sequence ID" value="MDQ0230654.1"/>
    <property type="molecule type" value="Genomic_DNA"/>
</dbReference>
<feature type="transmembrane region" description="Helical" evidence="1">
    <location>
        <begin position="138"/>
        <end position="159"/>
    </location>
</feature>
<feature type="transmembrane region" description="Helical" evidence="1">
    <location>
        <begin position="165"/>
        <end position="184"/>
    </location>
</feature>
<keyword evidence="1" id="KW-0812">Transmembrane</keyword>
<feature type="transmembrane region" description="Helical" evidence="1">
    <location>
        <begin position="12"/>
        <end position="32"/>
    </location>
</feature>
<dbReference type="RefSeq" id="WP_307340331.1">
    <property type="nucleotide sequence ID" value="NZ_JAUSUD010000007.1"/>
</dbReference>
<gene>
    <name evidence="3" type="ORF">J2S19_001910</name>
</gene>
<evidence type="ECO:0000259" key="2">
    <source>
        <dbReference type="Pfam" id="PF02517"/>
    </source>
</evidence>
<evidence type="ECO:0000256" key="1">
    <source>
        <dbReference type="SAM" id="Phobius"/>
    </source>
</evidence>
<feature type="transmembrane region" description="Helical" evidence="1">
    <location>
        <begin position="78"/>
        <end position="96"/>
    </location>
</feature>
<reference evidence="3 4" key="1">
    <citation type="submission" date="2023-07" db="EMBL/GenBank/DDBJ databases">
        <title>Genomic Encyclopedia of Type Strains, Phase IV (KMG-IV): sequencing the most valuable type-strain genomes for metagenomic binning, comparative biology and taxonomic classification.</title>
        <authorList>
            <person name="Goeker M."/>
        </authorList>
    </citation>
    <scope>NUCLEOTIDE SEQUENCE [LARGE SCALE GENOMIC DNA]</scope>
    <source>
        <strain evidence="3 4">DSM 29005</strain>
    </source>
</reference>
<evidence type="ECO:0000313" key="3">
    <source>
        <dbReference type="EMBL" id="MDQ0230654.1"/>
    </source>
</evidence>
<dbReference type="Proteomes" id="UP001234495">
    <property type="component" value="Unassembled WGS sequence"/>
</dbReference>
<organism evidence="3 4">
    <name type="scientific">Metabacillus malikii</name>
    <dbReference type="NCBI Taxonomy" id="1504265"/>
    <lineage>
        <taxon>Bacteria</taxon>
        <taxon>Bacillati</taxon>
        <taxon>Bacillota</taxon>
        <taxon>Bacilli</taxon>
        <taxon>Bacillales</taxon>
        <taxon>Bacillaceae</taxon>
        <taxon>Metabacillus</taxon>
    </lineage>
</organism>
<evidence type="ECO:0000313" key="4">
    <source>
        <dbReference type="Proteomes" id="UP001234495"/>
    </source>
</evidence>
<dbReference type="InterPro" id="IPR003675">
    <property type="entry name" value="Rce1/LyrA-like_dom"/>
</dbReference>